<dbReference type="OrthoDB" id="9796962at2"/>
<feature type="region of interest" description="Disordered" evidence="1">
    <location>
        <begin position="154"/>
        <end position="177"/>
    </location>
</feature>
<dbReference type="HOGENOM" id="CLU_087540_1_1_5"/>
<dbReference type="InterPro" id="IPR038507">
    <property type="entry name" value="YcnI-like_sf"/>
</dbReference>
<organism evidence="4 5">
    <name type="scientific">Polymorphum gilvum (strain LMG 25793 / CGMCC 1.9160 / SL003B-26A1)</name>
    <dbReference type="NCBI Taxonomy" id="991905"/>
    <lineage>
        <taxon>Bacteria</taxon>
        <taxon>Pseudomonadati</taxon>
        <taxon>Pseudomonadota</taxon>
        <taxon>Alphaproteobacteria</taxon>
        <taxon>Rhodobacterales</taxon>
        <taxon>Paracoccaceae</taxon>
        <taxon>Polymorphum</taxon>
    </lineage>
</organism>
<accession>F2J3G6</accession>
<dbReference type="RefSeq" id="WP_013653305.1">
    <property type="nucleotide sequence ID" value="NC_015259.1"/>
</dbReference>
<protein>
    <submittedName>
        <fullName evidence="4">Nuclear export factor GLE1-like protein</fullName>
    </submittedName>
</protein>
<reference evidence="4 5" key="1">
    <citation type="journal article" date="2011" name="J. Bacteriol.">
        <title>Complete genome sequence of Polymorphum gilvum SL003B-26A1T, a crude oil-degrading bacterium from oil-polluted saline soil.</title>
        <authorList>
            <person name="Li S.G."/>
            <person name="Tang Y.Q."/>
            <person name="Nie Y."/>
            <person name="Cai M."/>
            <person name="Wu X.L."/>
        </authorList>
    </citation>
    <scope>NUCLEOTIDE SEQUENCE [LARGE SCALE GENOMIC DNA]</scope>
    <source>
        <strain evidence="5">LMG 25793 / CGMCC 1.9160 / SL003B-26A1</strain>
    </source>
</reference>
<dbReference type="STRING" id="991905.SL003B_2567"/>
<feature type="signal peptide" evidence="2">
    <location>
        <begin position="1"/>
        <end position="23"/>
    </location>
</feature>
<keyword evidence="2" id="KW-0732">Signal</keyword>
<gene>
    <name evidence="4" type="ordered locus">SL003B_2567</name>
</gene>
<evidence type="ECO:0000256" key="1">
    <source>
        <dbReference type="SAM" id="MobiDB-lite"/>
    </source>
</evidence>
<evidence type="ECO:0000259" key="3">
    <source>
        <dbReference type="Pfam" id="PF07987"/>
    </source>
</evidence>
<feature type="chain" id="PRO_5003283858" evidence="2">
    <location>
        <begin position="24"/>
        <end position="177"/>
    </location>
</feature>
<dbReference type="AlphaFoldDB" id="F2J3G6"/>
<name>F2J3G6_POLGS</name>
<dbReference type="CDD" id="cd08545">
    <property type="entry name" value="YcnI_like"/>
    <property type="match status" value="1"/>
</dbReference>
<evidence type="ECO:0000256" key="2">
    <source>
        <dbReference type="SAM" id="SignalP"/>
    </source>
</evidence>
<evidence type="ECO:0000313" key="5">
    <source>
        <dbReference type="Proteomes" id="UP000008130"/>
    </source>
</evidence>
<dbReference type="Proteomes" id="UP000008130">
    <property type="component" value="Chromosome"/>
</dbReference>
<dbReference type="Gene3D" id="2.60.40.2230">
    <property type="entry name" value="Uncharacterised protein YcnI-like PF07987, DUF1775"/>
    <property type="match status" value="1"/>
</dbReference>
<dbReference type="eggNOG" id="COG4549">
    <property type="taxonomic scope" value="Bacteria"/>
</dbReference>
<dbReference type="InterPro" id="IPR012533">
    <property type="entry name" value="YcnI-copper_dom"/>
</dbReference>
<dbReference type="EMBL" id="CP002568">
    <property type="protein sequence ID" value="ADZ70991.1"/>
    <property type="molecule type" value="Genomic_DNA"/>
</dbReference>
<dbReference type="PATRIC" id="fig|991905.3.peg.2630"/>
<dbReference type="Pfam" id="PF07987">
    <property type="entry name" value="DUF1775"/>
    <property type="match status" value="1"/>
</dbReference>
<dbReference type="KEGG" id="pgv:SL003B_2567"/>
<keyword evidence="5" id="KW-1185">Reference proteome</keyword>
<sequence length="177" mass="19022">MKKSILTLAALALPIMAASEVSAHATFEQKEVVQGATAKLTLRVPHGCGGEATLKVRVQIPEGVIAVKPMPKAGWTLETVTGAYQNSYDYHGRTLTEGVREIVWTGELPDAFYDEFVFRGMITDKIAAGEMLYIPAVQECANGAERWIEIPAAGQDSHDLDDPAPGVKVVPAKGHAH</sequence>
<evidence type="ECO:0000313" key="4">
    <source>
        <dbReference type="EMBL" id="ADZ70991.1"/>
    </source>
</evidence>
<proteinExistence type="predicted"/>
<feature type="domain" description="YncI copper-binding" evidence="3">
    <location>
        <begin position="24"/>
        <end position="169"/>
    </location>
</feature>